<proteinExistence type="predicted"/>
<comment type="caution">
    <text evidence="1">The sequence shown here is derived from an EMBL/GenBank/DDBJ whole genome shotgun (WGS) entry which is preliminary data.</text>
</comment>
<keyword evidence="2" id="KW-1185">Reference proteome</keyword>
<reference evidence="1" key="1">
    <citation type="submission" date="2021-06" db="EMBL/GenBank/DDBJ databases">
        <authorList>
            <person name="Kallberg Y."/>
            <person name="Tangrot J."/>
            <person name="Rosling A."/>
        </authorList>
    </citation>
    <scope>NUCLEOTIDE SEQUENCE</scope>
    <source>
        <strain evidence="1">AU212A</strain>
    </source>
</reference>
<sequence>MYGLLFKWIQDDDIVAAFKLVNTEIKLPSRRKLSRSILKKEILVTNMENSTNSDKKKVLFDIAEIINNSTFWNNLKELDEILLPFCATLNKLQCESTHLYDIIHAYA</sequence>
<name>A0ACA9LHU7_9GLOM</name>
<dbReference type="Proteomes" id="UP000789860">
    <property type="component" value="Unassembled WGS sequence"/>
</dbReference>
<evidence type="ECO:0000313" key="2">
    <source>
        <dbReference type="Proteomes" id="UP000789860"/>
    </source>
</evidence>
<evidence type="ECO:0000313" key="1">
    <source>
        <dbReference type="EMBL" id="CAG8526517.1"/>
    </source>
</evidence>
<accession>A0ACA9LHU7</accession>
<organism evidence="1 2">
    <name type="scientific">Scutellospora calospora</name>
    <dbReference type="NCBI Taxonomy" id="85575"/>
    <lineage>
        <taxon>Eukaryota</taxon>
        <taxon>Fungi</taxon>
        <taxon>Fungi incertae sedis</taxon>
        <taxon>Mucoromycota</taxon>
        <taxon>Glomeromycotina</taxon>
        <taxon>Glomeromycetes</taxon>
        <taxon>Diversisporales</taxon>
        <taxon>Gigasporaceae</taxon>
        <taxon>Scutellospora</taxon>
    </lineage>
</organism>
<protein>
    <submittedName>
        <fullName evidence="1">10712_t:CDS:1</fullName>
    </submittedName>
</protein>
<dbReference type="EMBL" id="CAJVPM010005649">
    <property type="protein sequence ID" value="CAG8526517.1"/>
    <property type="molecule type" value="Genomic_DNA"/>
</dbReference>
<gene>
    <name evidence="1" type="ORF">SCALOS_LOCUS4281</name>
</gene>